<evidence type="ECO:0008006" key="5">
    <source>
        <dbReference type="Google" id="ProtNLM"/>
    </source>
</evidence>
<protein>
    <recommendedName>
        <fullName evidence="5">F-box domain-containing protein</fullName>
    </recommendedName>
</protein>
<accession>A0A232FEG0</accession>
<dbReference type="InterPro" id="IPR039752">
    <property type="entry name" value="F-box_only"/>
</dbReference>
<dbReference type="PANTHER" id="PTHR12125">
    <property type="entry name" value="F-BOX ONLY PROTEIN 6-LIKE PROTEIN"/>
    <property type="match status" value="1"/>
</dbReference>
<keyword evidence="4" id="KW-1185">Reference proteome</keyword>
<dbReference type="InterPro" id="IPR036047">
    <property type="entry name" value="F-box-like_dom_sf"/>
</dbReference>
<dbReference type="STRING" id="543379.A0A232FEG0"/>
<dbReference type="GO" id="GO:0061630">
    <property type="term" value="F:ubiquitin protein ligase activity"/>
    <property type="evidence" value="ECO:0007669"/>
    <property type="project" value="TreeGrafter"/>
</dbReference>
<dbReference type="AlphaFoldDB" id="A0A232FEG0"/>
<dbReference type="PROSITE" id="PS50181">
    <property type="entry name" value="FBOX"/>
    <property type="match status" value="1"/>
</dbReference>
<sequence>AMGQISDKLKSMAVSEERVAYNEANNNGLIIRENYIPEELLCEILCYVDHKTLCNCQLVCKQWLELIQGYVWRKKAERTLGKTLPVDENAPWTMYYFICDKKAFGRNLIKNHSGKTRVNSDWTILNDGGDGWKVENPPVGVPALPDDPVFEGKQSCFVTSYGRCWKQQTIDLLDEGFTEYLLDNLQPTIKVSEWYSSRWDCPALYVCTIELLKKSEGFNDVILPSYNFSKILEGEEQNQWFKFEHEFKNYGPGLRKIRFSHGGQDRSFWSGYYGSKMAGACVKLEIPDFHHNDDSEEVDIAKQD</sequence>
<dbReference type="PROSITE" id="PS51114">
    <property type="entry name" value="FBA"/>
    <property type="match status" value="1"/>
</dbReference>
<feature type="domain" description="F-box" evidence="1">
    <location>
        <begin position="30"/>
        <end position="75"/>
    </location>
</feature>
<reference evidence="3 4" key="1">
    <citation type="journal article" date="2017" name="Curr. Biol.">
        <title>The Evolution of Venom by Co-option of Single-Copy Genes.</title>
        <authorList>
            <person name="Martinson E.O."/>
            <person name="Mrinalini"/>
            <person name="Kelkar Y.D."/>
            <person name="Chang C.H."/>
            <person name="Werren J.H."/>
        </authorList>
    </citation>
    <scope>NUCLEOTIDE SEQUENCE [LARGE SCALE GENOMIC DNA]</scope>
    <source>
        <strain evidence="3 4">Alberta</strain>
        <tissue evidence="3">Whole body</tissue>
    </source>
</reference>
<dbReference type="SUPFAM" id="SSF49785">
    <property type="entry name" value="Galactose-binding domain-like"/>
    <property type="match status" value="1"/>
</dbReference>
<dbReference type="SMART" id="SM01198">
    <property type="entry name" value="FBA"/>
    <property type="match status" value="1"/>
</dbReference>
<gene>
    <name evidence="3" type="ORF">TSAR_007133</name>
</gene>
<dbReference type="FunFam" id="2.60.120.260:FF:000012">
    <property type="entry name" value="F-box only protein 2"/>
    <property type="match status" value="1"/>
</dbReference>
<dbReference type="OrthoDB" id="1107553at2759"/>
<evidence type="ECO:0000313" key="3">
    <source>
        <dbReference type="EMBL" id="OXU28697.1"/>
    </source>
</evidence>
<dbReference type="InterPro" id="IPR001810">
    <property type="entry name" value="F-box_dom"/>
</dbReference>
<dbReference type="SUPFAM" id="SSF81383">
    <property type="entry name" value="F-box domain"/>
    <property type="match status" value="1"/>
</dbReference>
<dbReference type="PANTHER" id="PTHR12125:SF5">
    <property type="entry name" value="F-BOX DOMAIN-CONTAINING PROTEIN"/>
    <property type="match status" value="1"/>
</dbReference>
<dbReference type="Pfam" id="PF12937">
    <property type="entry name" value="F-box-like"/>
    <property type="match status" value="1"/>
</dbReference>
<dbReference type="Gene3D" id="2.60.120.260">
    <property type="entry name" value="Galactose-binding domain-like"/>
    <property type="match status" value="1"/>
</dbReference>
<dbReference type="GO" id="GO:0005737">
    <property type="term" value="C:cytoplasm"/>
    <property type="evidence" value="ECO:0007669"/>
    <property type="project" value="TreeGrafter"/>
</dbReference>
<dbReference type="GO" id="GO:0019005">
    <property type="term" value="C:SCF ubiquitin ligase complex"/>
    <property type="evidence" value="ECO:0007669"/>
    <property type="project" value="TreeGrafter"/>
</dbReference>
<dbReference type="InterPro" id="IPR008979">
    <property type="entry name" value="Galactose-bd-like_sf"/>
</dbReference>
<dbReference type="InterPro" id="IPR007397">
    <property type="entry name" value="F-box-assoc_dom"/>
</dbReference>
<dbReference type="GO" id="GO:0006516">
    <property type="term" value="P:glycoprotein catabolic process"/>
    <property type="evidence" value="ECO:0007669"/>
    <property type="project" value="TreeGrafter"/>
</dbReference>
<dbReference type="GO" id="GO:0036503">
    <property type="term" value="P:ERAD pathway"/>
    <property type="evidence" value="ECO:0007669"/>
    <property type="project" value="TreeGrafter"/>
</dbReference>
<feature type="domain" description="FBA" evidence="2">
    <location>
        <begin position="95"/>
        <end position="286"/>
    </location>
</feature>
<evidence type="ECO:0000259" key="1">
    <source>
        <dbReference type="PROSITE" id="PS50181"/>
    </source>
</evidence>
<name>A0A232FEG0_9HYME</name>
<proteinExistence type="predicted"/>
<dbReference type="Proteomes" id="UP000215335">
    <property type="component" value="Unassembled WGS sequence"/>
</dbReference>
<dbReference type="EMBL" id="NNAY01000392">
    <property type="protein sequence ID" value="OXU28697.1"/>
    <property type="molecule type" value="Genomic_DNA"/>
</dbReference>
<comment type="caution">
    <text evidence="3">The sequence shown here is derived from an EMBL/GenBank/DDBJ whole genome shotgun (WGS) entry which is preliminary data.</text>
</comment>
<organism evidence="3 4">
    <name type="scientific">Trichomalopsis sarcophagae</name>
    <dbReference type="NCBI Taxonomy" id="543379"/>
    <lineage>
        <taxon>Eukaryota</taxon>
        <taxon>Metazoa</taxon>
        <taxon>Ecdysozoa</taxon>
        <taxon>Arthropoda</taxon>
        <taxon>Hexapoda</taxon>
        <taxon>Insecta</taxon>
        <taxon>Pterygota</taxon>
        <taxon>Neoptera</taxon>
        <taxon>Endopterygota</taxon>
        <taxon>Hymenoptera</taxon>
        <taxon>Apocrita</taxon>
        <taxon>Proctotrupomorpha</taxon>
        <taxon>Chalcidoidea</taxon>
        <taxon>Pteromalidae</taxon>
        <taxon>Pteromalinae</taxon>
        <taxon>Trichomalopsis</taxon>
    </lineage>
</organism>
<dbReference type="Pfam" id="PF04300">
    <property type="entry name" value="FBA"/>
    <property type="match status" value="1"/>
</dbReference>
<dbReference type="GO" id="GO:0031146">
    <property type="term" value="P:SCF-dependent proteasomal ubiquitin-dependent protein catabolic process"/>
    <property type="evidence" value="ECO:0007669"/>
    <property type="project" value="TreeGrafter"/>
</dbReference>
<evidence type="ECO:0000313" key="4">
    <source>
        <dbReference type="Proteomes" id="UP000215335"/>
    </source>
</evidence>
<dbReference type="SMART" id="SM00256">
    <property type="entry name" value="FBOX"/>
    <property type="match status" value="1"/>
</dbReference>
<dbReference type="Gene3D" id="1.20.1280.50">
    <property type="match status" value="1"/>
</dbReference>
<feature type="non-terminal residue" evidence="3">
    <location>
        <position position="1"/>
    </location>
</feature>
<evidence type="ECO:0000259" key="2">
    <source>
        <dbReference type="PROSITE" id="PS51114"/>
    </source>
</evidence>